<dbReference type="GO" id="GO:0009279">
    <property type="term" value="C:cell outer membrane"/>
    <property type="evidence" value="ECO:0007669"/>
    <property type="project" value="UniProtKB-SubCell"/>
</dbReference>
<dbReference type="eggNOG" id="COG1452">
    <property type="taxonomic scope" value="Bacteria"/>
</dbReference>
<dbReference type="STRING" id="203907.Bfl129"/>
<evidence type="ECO:0000259" key="6">
    <source>
        <dbReference type="Pfam" id="PF03968"/>
    </source>
</evidence>
<dbReference type="InterPro" id="IPR050218">
    <property type="entry name" value="LptD"/>
</dbReference>
<dbReference type="HOGENOM" id="CLU_009039_2_0_6"/>
<gene>
    <name evidence="8" type="primary">imp</name>
    <name evidence="4" type="synonym">lptD</name>
    <name evidence="8" type="ordered locus">Bfl129</name>
</gene>
<keyword evidence="1 4" id="KW-0732">Signal</keyword>
<evidence type="ECO:0000313" key="9">
    <source>
        <dbReference type="Proteomes" id="UP000002192"/>
    </source>
</evidence>
<dbReference type="Pfam" id="PF03968">
    <property type="entry name" value="LptD_N"/>
    <property type="match status" value="1"/>
</dbReference>
<dbReference type="OrthoDB" id="9760225at2"/>
<dbReference type="HAMAP" id="MF_01411">
    <property type="entry name" value="LPS_assembly_LptD"/>
    <property type="match status" value="1"/>
</dbReference>
<comment type="subcellular location">
    <subcellularLocation>
        <location evidence="4">Cell outer membrane</location>
    </subcellularLocation>
</comment>
<keyword evidence="2 4" id="KW-0472">Membrane</keyword>
<dbReference type="InterPro" id="IPR007543">
    <property type="entry name" value="LptD_C"/>
</dbReference>
<evidence type="ECO:0000256" key="4">
    <source>
        <dbReference type="HAMAP-Rule" id="MF_01411"/>
    </source>
</evidence>
<dbReference type="GO" id="GO:0015920">
    <property type="term" value="P:lipopolysaccharide transport"/>
    <property type="evidence" value="ECO:0007669"/>
    <property type="project" value="InterPro"/>
</dbReference>
<dbReference type="PANTHER" id="PTHR30189:SF1">
    <property type="entry name" value="LPS-ASSEMBLY PROTEIN LPTD"/>
    <property type="match status" value="1"/>
</dbReference>
<evidence type="ECO:0000256" key="1">
    <source>
        <dbReference type="ARBA" id="ARBA00022729"/>
    </source>
</evidence>
<comment type="caution">
    <text evidence="4">Lacks conserved residue(s) required for the propagation of feature annotation.</text>
</comment>
<organism evidence="8 9">
    <name type="scientific">Blochmanniella floridana</name>
    <dbReference type="NCBI Taxonomy" id="203907"/>
    <lineage>
        <taxon>Bacteria</taxon>
        <taxon>Pseudomonadati</taxon>
        <taxon>Pseudomonadota</taxon>
        <taxon>Gammaproteobacteria</taxon>
        <taxon>Enterobacterales</taxon>
        <taxon>Enterobacteriaceae</taxon>
        <taxon>ant endosymbionts</taxon>
        <taxon>Candidatus Blochmanniella</taxon>
    </lineage>
</organism>
<evidence type="ECO:0000259" key="7">
    <source>
        <dbReference type="Pfam" id="PF04453"/>
    </source>
</evidence>
<feature type="transmembrane region" description="Helical" evidence="5">
    <location>
        <begin position="22"/>
        <end position="46"/>
    </location>
</feature>
<dbReference type="Proteomes" id="UP000002192">
    <property type="component" value="Chromosome"/>
</dbReference>
<dbReference type="PANTHER" id="PTHR30189">
    <property type="entry name" value="LPS-ASSEMBLY PROTEIN"/>
    <property type="match status" value="1"/>
</dbReference>
<sequence>MTIYNILYKYTIHYYIIQLNKLIILNFCLNLAYINFIGIIFCYIQISHTHDNSHKYSDHAPKLYTASDNNYNKYSNNQQHITIYAQSNNITINYPNYIQLIGNVHIKQDNNLITSDNLTILYNQHHHSLYTSKLYAKGNVCYQNNYISIKGSSACFDLNKKNTKIYHGAYYICKSHIYGQSSSIIHNTNNHYTIINQGKFSTCTIDNNSWNVHGSQIIYNHRKNNIDIWNACFKIKKIPIFYLPYLSFSLNNKNILQSYIPNTRYNHKNGLILKIPFPLIFSKYYYGHISPYYLSKSGIKLQTQIYYSHKPVGTGIINFDILQKYTKKNYNHINKSYRLHWKHDSFMHNNWHCNIDYHFNNNHLSYFNKIKHNNMHPTYNYINQKFLFYYNNKHWKTSITYLGTSYSFLKNPIQKHCTYTAAPQLELHFYSSIKRPNKLINFQIFNQISRFVPSNDFYPISTRIHTEPNITCTIKNFWGYLTAESKLHITHYQQNNTHCHNMQTYSTSYLKHTITRIIPQFKIQGKTFFKKKSNINKKYKHFLEPKIQYLYIPYCFQKNIGMYDTKMIYINHNTLFHGTIYSGLDRIGPNNQITTNITSRFFKKNTETFYISLGHILNLTQRNIINYINSKKRSYFNIPNTTLLSAIVHWNINDYWNTHSEIQYYIPTHKLFSGHSTLNFRGKKNQIFRINYRYIDSQYFQENFTHYNKSIYCKKISQLGITTYYPLINHWTISYVQYHNTNLNHIIDQAIGIQYFTPCWIFSIFFERKIIDWISSTQSNIYDNKIQLHLNIYNLIFNSRQNPAKILKFNMIPYQDMV</sequence>
<feature type="domain" description="LptD C-terminal" evidence="7">
    <location>
        <begin position="337"/>
        <end position="731"/>
    </location>
</feature>
<evidence type="ECO:0000313" key="8">
    <source>
        <dbReference type="EMBL" id="CAD83650.1"/>
    </source>
</evidence>
<keyword evidence="3 4" id="KW-0998">Cell outer membrane</keyword>
<accession>Q7VQK0</accession>
<dbReference type="Pfam" id="PF04453">
    <property type="entry name" value="LptD"/>
    <property type="match status" value="1"/>
</dbReference>
<feature type="domain" description="Organic solvent tolerance-like N-terminal" evidence="6">
    <location>
        <begin position="86"/>
        <end position="223"/>
    </location>
</feature>
<dbReference type="AlphaFoldDB" id="Q7VQK0"/>
<comment type="function">
    <text evidence="4">Together with LptE, is involved in the assembly of lipopolysaccharide (LPS) at the surface of the outer membrane.</text>
</comment>
<comment type="similarity">
    <text evidence="4">Belongs to the LptD family.</text>
</comment>
<proteinExistence type="inferred from homology"/>
<dbReference type="KEGG" id="bfl:Bfl129"/>
<dbReference type="Gene3D" id="2.60.450.10">
    <property type="entry name" value="Lipopolysaccharide (LPS) transport protein A like domain"/>
    <property type="match status" value="1"/>
</dbReference>
<name>Q7VQK0_BLOFL</name>
<dbReference type="InterPro" id="IPR005653">
    <property type="entry name" value="OstA-like_N"/>
</dbReference>
<keyword evidence="9" id="KW-1185">Reference proteome</keyword>
<reference evidence="8 9" key="1">
    <citation type="journal article" date="2003" name="Proc. Natl. Acad. Sci. U.S.A.">
        <title>The genome sequence of Blochmannia floridanus: comparative analysis of reduced genomes.</title>
        <authorList>
            <person name="Gil R."/>
            <person name="Silva F.J."/>
            <person name="Zientz E."/>
            <person name="Delmotte F."/>
            <person name="Gonzalez-Candelas F."/>
            <person name="Latorre A."/>
            <person name="Rausell C."/>
            <person name="Kramerbeek J."/>
            <person name="Gadau J."/>
            <person name="Hoelldobler B."/>
            <person name="van Ham R.C.H.J."/>
            <person name="Gross R."/>
            <person name="Moya A."/>
        </authorList>
    </citation>
    <scope>NUCLEOTIDE SEQUENCE [LARGE SCALE GENOMIC DNA]</scope>
</reference>
<evidence type="ECO:0000256" key="2">
    <source>
        <dbReference type="ARBA" id="ARBA00023136"/>
    </source>
</evidence>
<keyword evidence="5" id="KW-0812">Transmembrane</keyword>
<protein>
    <recommendedName>
        <fullName evidence="4">LPS-assembly protein LptD</fullName>
    </recommendedName>
</protein>
<evidence type="ECO:0000256" key="3">
    <source>
        <dbReference type="ARBA" id="ARBA00023237"/>
    </source>
</evidence>
<dbReference type="GO" id="GO:0043165">
    <property type="term" value="P:Gram-negative-bacterium-type cell outer membrane assembly"/>
    <property type="evidence" value="ECO:0007669"/>
    <property type="project" value="UniProtKB-UniRule"/>
</dbReference>
<keyword evidence="5" id="KW-1133">Transmembrane helix</keyword>
<dbReference type="EMBL" id="BX248583">
    <property type="protein sequence ID" value="CAD83650.1"/>
    <property type="molecule type" value="Genomic_DNA"/>
</dbReference>
<comment type="subunit">
    <text evidence="4">Component of the lipopolysaccharide transport and assembly complex. Interacts with LptE and LptA.</text>
</comment>
<evidence type="ECO:0000256" key="5">
    <source>
        <dbReference type="SAM" id="Phobius"/>
    </source>
</evidence>
<dbReference type="GO" id="GO:1990351">
    <property type="term" value="C:transporter complex"/>
    <property type="evidence" value="ECO:0007669"/>
    <property type="project" value="TreeGrafter"/>
</dbReference>
<dbReference type="InterPro" id="IPR020889">
    <property type="entry name" value="LipoPS_assembly_LptD"/>
</dbReference>